<accession>A0A2P5AQL8</accession>
<comment type="caution">
    <text evidence="2">The sequence shown here is derived from an EMBL/GenBank/DDBJ whole genome shotgun (WGS) entry which is preliminary data.</text>
</comment>
<evidence type="ECO:0000313" key="3">
    <source>
        <dbReference type="Proteomes" id="UP000237000"/>
    </source>
</evidence>
<organism evidence="2 3">
    <name type="scientific">Trema orientale</name>
    <name type="common">Charcoal tree</name>
    <name type="synonym">Celtis orientalis</name>
    <dbReference type="NCBI Taxonomy" id="63057"/>
    <lineage>
        <taxon>Eukaryota</taxon>
        <taxon>Viridiplantae</taxon>
        <taxon>Streptophyta</taxon>
        <taxon>Embryophyta</taxon>
        <taxon>Tracheophyta</taxon>
        <taxon>Spermatophyta</taxon>
        <taxon>Magnoliopsida</taxon>
        <taxon>eudicotyledons</taxon>
        <taxon>Gunneridae</taxon>
        <taxon>Pentapetalae</taxon>
        <taxon>rosids</taxon>
        <taxon>fabids</taxon>
        <taxon>Rosales</taxon>
        <taxon>Cannabaceae</taxon>
        <taxon>Trema</taxon>
    </lineage>
</organism>
<keyword evidence="3" id="KW-1185">Reference proteome</keyword>
<dbReference type="Proteomes" id="UP000237000">
    <property type="component" value="Unassembled WGS sequence"/>
</dbReference>
<dbReference type="AlphaFoldDB" id="A0A2P5AQL8"/>
<reference evidence="3" key="1">
    <citation type="submission" date="2016-06" db="EMBL/GenBank/DDBJ databases">
        <title>Parallel loss of symbiosis genes in relatives of nitrogen-fixing non-legume Parasponia.</title>
        <authorList>
            <person name="Van Velzen R."/>
            <person name="Holmer R."/>
            <person name="Bu F."/>
            <person name="Rutten L."/>
            <person name="Van Zeijl A."/>
            <person name="Liu W."/>
            <person name="Santuari L."/>
            <person name="Cao Q."/>
            <person name="Sharma T."/>
            <person name="Shen D."/>
            <person name="Roswanjaya Y."/>
            <person name="Wardhani T."/>
            <person name="Kalhor M.S."/>
            <person name="Jansen J."/>
            <person name="Van den Hoogen J."/>
            <person name="Gungor B."/>
            <person name="Hartog M."/>
            <person name="Hontelez J."/>
            <person name="Verver J."/>
            <person name="Yang W.-C."/>
            <person name="Schijlen E."/>
            <person name="Repin R."/>
            <person name="Schilthuizen M."/>
            <person name="Schranz E."/>
            <person name="Heidstra R."/>
            <person name="Miyata K."/>
            <person name="Fedorova E."/>
            <person name="Kohlen W."/>
            <person name="Bisseling T."/>
            <person name="Smit S."/>
            <person name="Geurts R."/>
        </authorList>
    </citation>
    <scope>NUCLEOTIDE SEQUENCE [LARGE SCALE GENOMIC DNA]</scope>
    <source>
        <strain evidence="3">cv. RG33-2</strain>
    </source>
</reference>
<protein>
    <submittedName>
        <fullName evidence="2">Uncharacterized protein</fullName>
    </submittedName>
</protein>
<feature type="region of interest" description="Disordered" evidence="1">
    <location>
        <begin position="54"/>
        <end position="101"/>
    </location>
</feature>
<name>A0A2P5AQL8_TREOI</name>
<dbReference type="EMBL" id="JXTC01000740">
    <property type="protein sequence ID" value="PON38835.1"/>
    <property type="molecule type" value="Genomic_DNA"/>
</dbReference>
<feature type="compositionally biased region" description="Basic and acidic residues" evidence="1">
    <location>
        <begin position="75"/>
        <end position="101"/>
    </location>
</feature>
<dbReference type="OrthoDB" id="10517649at2759"/>
<proteinExistence type="predicted"/>
<dbReference type="InParanoid" id="A0A2P5AQL8"/>
<sequence>MIQSDLNHISVSLKLFVFSVSLSISISISISVSESESSFLTDLHYRSFTAISQFSRPSNKNRRTPTQPVPGTRMVGEEEGKGKNEKSKEEKQRRKRGMAKE</sequence>
<evidence type="ECO:0000313" key="2">
    <source>
        <dbReference type="EMBL" id="PON38835.1"/>
    </source>
</evidence>
<gene>
    <name evidence="2" type="ORF">TorRG33x02_344180</name>
</gene>
<evidence type="ECO:0000256" key="1">
    <source>
        <dbReference type="SAM" id="MobiDB-lite"/>
    </source>
</evidence>